<evidence type="ECO:0000313" key="3">
    <source>
        <dbReference type="EMBL" id="KAG2462417.1"/>
    </source>
</evidence>
<proteinExistence type="predicted"/>
<comment type="caution">
    <text evidence="3">The sequence shown here is derived from an EMBL/GenBank/DDBJ whole genome shotgun (WGS) entry which is preliminary data.</text>
</comment>
<dbReference type="GO" id="GO:0031267">
    <property type="term" value="F:small GTPase binding"/>
    <property type="evidence" value="ECO:0007669"/>
    <property type="project" value="TreeGrafter"/>
</dbReference>
<dbReference type="Pfam" id="PF00566">
    <property type="entry name" value="RabGAP-TBC"/>
    <property type="match status" value="2"/>
</dbReference>
<gene>
    <name evidence="3" type="primary">Usp6nl_0</name>
    <name evidence="3" type="ORF">GTO96_0000105</name>
</gene>
<dbReference type="SMART" id="SM00164">
    <property type="entry name" value="TBC"/>
    <property type="match status" value="1"/>
</dbReference>
<dbReference type="GO" id="GO:0005096">
    <property type="term" value="F:GTPase activator activity"/>
    <property type="evidence" value="ECO:0007669"/>
    <property type="project" value="TreeGrafter"/>
</dbReference>
<dbReference type="AlphaFoldDB" id="A0A8X8BQ47"/>
<feature type="region of interest" description="Disordered" evidence="1">
    <location>
        <begin position="951"/>
        <end position="980"/>
    </location>
</feature>
<reference evidence="3 4" key="1">
    <citation type="journal article" date="2021" name="Cell">
        <title>Tracing the genetic footprints of vertebrate landing in non-teleost ray-finned fishes.</title>
        <authorList>
            <person name="Bi X."/>
            <person name="Wang K."/>
            <person name="Yang L."/>
            <person name="Pan H."/>
            <person name="Jiang H."/>
            <person name="Wei Q."/>
            <person name="Fang M."/>
            <person name="Yu H."/>
            <person name="Zhu C."/>
            <person name="Cai Y."/>
            <person name="He Y."/>
            <person name="Gan X."/>
            <person name="Zeng H."/>
            <person name="Yu D."/>
            <person name="Zhu Y."/>
            <person name="Jiang H."/>
            <person name="Qiu Q."/>
            <person name="Yang H."/>
            <person name="Zhang Y.E."/>
            <person name="Wang W."/>
            <person name="Zhu M."/>
            <person name="He S."/>
            <person name="Zhang G."/>
        </authorList>
    </citation>
    <scope>NUCLEOTIDE SEQUENCE [LARGE SCALE GENOMIC DNA]</scope>
    <source>
        <strain evidence="3">Bchr_013</strain>
    </source>
</reference>
<dbReference type="Gene3D" id="1.10.472.80">
    <property type="entry name" value="Ypt/Rab-GAP domain of gyp1p, domain 3"/>
    <property type="match status" value="1"/>
</dbReference>
<dbReference type="Gene3D" id="1.10.8.270">
    <property type="entry name" value="putative rabgap domain of human tbc1 domain family member 14 like domains"/>
    <property type="match status" value="1"/>
</dbReference>
<dbReference type="Proteomes" id="UP000886611">
    <property type="component" value="Unassembled WGS sequence"/>
</dbReference>
<dbReference type="InterPro" id="IPR050302">
    <property type="entry name" value="Rab_GAP_TBC_domain"/>
</dbReference>
<dbReference type="InterPro" id="IPR000195">
    <property type="entry name" value="Rab-GAP-TBC_dom"/>
</dbReference>
<dbReference type="PROSITE" id="PS50086">
    <property type="entry name" value="TBC_RABGAP"/>
    <property type="match status" value="1"/>
</dbReference>
<evidence type="ECO:0000259" key="2">
    <source>
        <dbReference type="PROSITE" id="PS50086"/>
    </source>
</evidence>
<feature type="non-terminal residue" evidence="3">
    <location>
        <position position="1"/>
    </location>
</feature>
<dbReference type="PANTHER" id="PTHR47219">
    <property type="entry name" value="RAB GTPASE-ACTIVATING PROTEIN 1-LIKE"/>
    <property type="match status" value="1"/>
</dbReference>
<dbReference type="Gene3D" id="1.10.10.750">
    <property type="entry name" value="Ypt/Rab-GAP domain of gyp1p, domain 1"/>
    <property type="match status" value="1"/>
</dbReference>
<evidence type="ECO:0000313" key="4">
    <source>
        <dbReference type="Proteomes" id="UP000886611"/>
    </source>
</evidence>
<dbReference type="InterPro" id="IPR035969">
    <property type="entry name" value="Rab-GAP_TBC_sf"/>
</dbReference>
<accession>A0A8X8BQ47</accession>
<feature type="compositionally biased region" description="Basic and acidic residues" evidence="1">
    <location>
        <begin position="575"/>
        <end position="588"/>
    </location>
</feature>
<keyword evidence="4" id="KW-1185">Reference proteome</keyword>
<feature type="region of interest" description="Disordered" evidence="1">
    <location>
        <begin position="469"/>
        <end position="488"/>
    </location>
</feature>
<feature type="compositionally biased region" description="Polar residues" evidence="1">
    <location>
        <begin position="562"/>
        <end position="574"/>
    </location>
</feature>
<dbReference type="SUPFAM" id="SSF47923">
    <property type="entry name" value="Ypt/Rab-GAP domain of gyp1p"/>
    <property type="match status" value="2"/>
</dbReference>
<dbReference type="PANTHER" id="PTHR47219:SF25">
    <property type="entry name" value="RAB-GAP TBC DOMAIN-CONTAINING PROTEIN"/>
    <property type="match status" value="1"/>
</dbReference>
<dbReference type="EMBL" id="JAATIS010004040">
    <property type="protein sequence ID" value="KAG2462417.1"/>
    <property type="molecule type" value="Genomic_DNA"/>
</dbReference>
<organism evidence="3 4">
    <name type="scientific">Polypterus senegalus</name>
    <name type="common">Senegal bichir</name>
    <dbReference type="NCBI Taxonomy" id="55291"/>
    <lineage>
        <taxon>Eukaryota</taxon>
        <taxon>Metazoa</taxon>
        <taxon>Chordata</taxon>
        <taxon>Craniata</taxon>
        <taxon>Vertebrata</taxon>
        <taxon>Euteleostomi</taxon>
        <taxon>Actinopterygii</taxon>
        <taxon>Polypteriformes</taxon>
        <taxon>Polypteridae</taxon>
        <taxon>Polypterus</taxon>
    </lineage>
</organism>
<sequence length="994" mass="112966">MGLPPHWGVSTEECRGAAGAHPGSYLRGRLPSVESGSRVEERQSWREDWRRPGERQLDCVPWTLGERRKRHWGVHVEHYFDMKKNIETIIAQERAEIIEKYDKGRHEGAQIDPWEDADFTIYKVTDRFGFLHEEELPTPSAFEEKQKQQEVERVDKWLKMLKKWEKYRNSEKMMRRVYKGIPLHLRGQVWSMLLDVEKLKAENQGKYEKMKQQARSFSTEIKQIDLDVNRTFRNHIMFRDRFGVNPHLEPVPVIQYIRHNAPPDIKSEPDMAVQYVTKRMEKVGAISRYGNHSEVSYCQGMSQIAAILLMYLNEEDAFWALSQLLTNQKHAMHGFFIPGFPKLQRFQAHHDQILSKLIPKLKKHMTPFTLTLRLWDIYILEGERILTAMAYTILKLHKKQLLKMSLEDLREFLQETISRSFCLNDDTMVEQLQTSMSELRKMKLDLPPPAKPDEFPKEKLGVERSITLVPIEPPQPANGNKKPARAESVDLQIEVAEEKSPTSESTVVPDHIVTVPSPEPVLVHAPEVQSNASPELSHSSSPESGEDGTSQAELEVMEKPVSDSQVEASSPTNEHSSEKKEVNSKDPVSEVVPLSSLDICIQPDEMFILAPLPRQRNNMERSVGVDKQQEMSEWPPPYDPIMNEPNFTTSEKAESVESNVQESENVDQHFDLLPPPPPAEDLQQFSQNPDEDWGPDCPLSNTDLLQKNMPFLEDPPPPIDAAALVVDIPFPPYVPEDNMDTLELREHLGERRPSNMSQYDNLLIGNLDDKCMAPADPMAIPSQTVPQFPGPEPRTSEIPSSLTCGSDTPELLKNSLPSSPPLHVPYFVPHQVVTTSLTTVTAICESDQPLECETQEGRHYLPSQCLENKKAVTHYELVESNYQDHKAYAGLYQLSHQKQTVAPILDDGNFIRSCQESSDQRFVPDGGPSDGHRLISEALIRTSPVVVRASAIPPALPPKQRRPKPPPSISSTHSDTDFYRAHSTTAPLPKSITF</sequence>
<feature type="domain" description="Rab-GAP TBC" evidence="2">
    <location>
        <begin position="180"/>
        <end position="416"/>
    </location>
</feature>
<dbReference type="FunFam" id="1.10.10.750:FF:000001">
    <property type="entry name" value="TBC1 domain family member 10A"/>
    <property type="match status" value="1"/>
</dbReference>
<feature type="non-terminal residue" evidence="3">
    <location>
        <position position="994"/>
    </location>
</feature>
<protein>
    <submittedName>
        <fullName evidence="3">US6NL protein</fullName>
    </submittedName>
</protein>
<feature type="region of interest" description="Disordered" evidence="1">
    <location>
        <begin position="622"/>
        <end position="668"/>
    </location>
</feature>
<name>A0A8X8BQ47_POLSE</name>
<feature type="compositionally biased region" description="Low complexity" evidence="1">
    <location>
        <begin position="530"/>
        <end position="543"/>
    </location>
</feature>
<feature type="region of interest" description="Disordered" evidence="1">
    <location>
        <begin position="528"/>
        <end position="591"/>
    </location>
</feature>
<evidence type="ECO:0000256" key="1">
    <source>
        <dbReference type="SAM" id="MobiDB-lite"/>
    </source>
</evidence>